<evidence type="ECO:0000256" key="1">
    <source>
        <dbReference type="SAM" id="MobiDB-lite"/>
    </source>
</evidence>
<comment type="caution">
    <text evidence="2">The sequence shown here is derived from an EMBL/GenBank/DDBJ whole genome shotgun (WGS) entry which is preliminary data.</text>
</comment>
<dbReference type="OMA" id="MGCCQQK"/>
<dbReference type="EMBL" id="CAJJDP010000048">
    <property type="protein sequence ID" value="CAD8166571.1"/>
    <property type="molecule type" value="Genomic_DNA"/>
</dbReference>
<evidence type="ECO:0000313" key="3">
    <source>
        <dbReference type="Proteomes" id="UP000683925"/>
    </source>
</evidence>
<evidence type="ECO:0000313" key="2">
    <source>
        <dbReference type="EMBL" id="CAD8166571.1"/>
    </source>
</evidence>
<name>A0A8S1UNN4_PAROT</name>
<feature type="region of interest" description="Disordered" evidence="1">
    <location>
        <begin position="1"/>
        <end position="31"/>
    </location>
</feature>
<sequence length="69" mass="7867">MGCCQQKSPNPKIDQNRYQSNANTQTQQKRQSLEVYDPIIGKMVQVPILVPAYKSSILKRRSTQMTIGQ</sequence>
<proteinExistence type="predicted"/>
<feature type="compositionally biased region" description="Polar residues" evidence="1">
    <location>
        <begin position="16"/>
        <end position="30"/>
    </location>
</feature>
<gene>
    <name evidence="2" type="ORF">POCTA_138.1.T0480227</name>
</gene>
<reference evidence="2" key="1">
    <citation type="submission" date="2021-01" db="EMBL/GenBank/DDBJ databases">
        <authorList>
            <consortium name="Genoscope - CEA"/>
            <person name="William W."/>
        </authorList>
    </citation>
    <scope>NUCLEOTIDE SEQUENCE</scope>
</reference>
<organism evidence="2 3">
    <name type="scientific">Paramecium octaurelia</name>
    <dbReference type="NCBI Taxonomy" id="43137"/>
    <lineage>
        <taxon>Eukaryota</taxon>
        <taxon>Sar</taxon>
        <taxon>Alveolata</taxon>
        <taxon>Ciliophora</taxon>
        <taxon>Intramacronucleata</taxon>
        <taxon>Oligohymenophorea</taxon>
        <taxon>Peniculida</taxon>
        <taxon>Parameciidae</taxon>
        <taxon>Paramecium</taxon>
    </lineage>
</organism>
<protein>
    <submittedName>
        <fullName evidence="2">Uncharacterized protein</fullName>
    </submittedName>
</protein>
<dbReference type="AlphaFoldDB" id="A0A8S1UNN4"/>
<dbReference type="Proteomes" id="UP000683925">
    <property type="component" value="Unassembled WGS sequence"/>
</dbReference>
<keyword evidence="3" id="KW-1185">Reference proteome</keyword>
<accession>A0A8S1UNN4</accession>